<feature type="region of interest" description="Disordered" evidence="1">
    <location>
        <begin position="49"/>
        <end position="68"/>
    </location>
</feature>
<dbReference type="InterPro" id="IPR036971">
    <property type="entry name" value="PDEase_catalytic_dom_sf"/>
</dbReference>
<comment type="caution">
    <text evidence="2">The sequence shown here is derived from an EMBL/GenBank/DDBJ whole genome shotgun (WGS) entry which is preliminary data.</text>
</comment>
<dbReference type="EMBL" id="BDIP01000180">
    <property type="protein sequence ID" value="GIQ80487.1"/>
    <property type="molecule type" value="Genomic_DNA"/>
</dbReference>
<keyword evidence="3" id="KW-1185">Reference proteome</keyword>
<protein>
    <submittedName>
        <fullName evidence="2">Uncharacterized protein</fullName>
    </submittedName>
</protein>
<evidence type="ECO:0000256" key="1">
    <source>
        <dbReference type="SAM" id="MobiDB-lite"/>
    </source>
</evidence>
<dbReference type="SUPFAM" id="SSF109604">
    <property type="entry name" value="HD-domain/PDEase-like"/>
    <property type="match status" value="1"/>
</dbReference>
<sequence>SDREALLSACLGLSDVSNPFRPLSVAIKCEGALFSEQCRAAATRELFTPPAPEGEREMPTKEKGEREREYSRAKGNIWFLSHFAEPLFKGLSPILSLAEEGIEGVEGEREGDGSLLQWLGDNLTNSTEYWTSRRLELESERERETQGVVSPGVVYTP</sequence>
<feature type="non-terminal residue" evidence="2">
    <location>
        <position position="1"/>
    </location>
</feature>
<accession>A0A9K3GF47</accession>
<dbReference type="Gene3D" id="1.10.1300.10">
    <property type="entry name" value="3'5'-cyclic nucleotide phosphodiesterase, catalytic domain"/>
    <property type="match status" value="1"/>
</dbReference>
<gene>
    <name evidence="2" type="ORF">KIPB_001292</name>
</gene>
<name>A0A9K3GF47_9EUKA</name>
<proteinExistence type="predicted"/>
<dbReference type="GO" id="GO:0004114">
    <property type="term" value="F:3',5'-cyclic-nucleotide phosphodiesterase activity"/>
    <property type="evidence" value="ECO:0007669"/>
    <property type="project" value="InterPro"/>
</dbReference>
<dbReference type="GO" id="GO:0007165">
    <property type="term" value="P:signal transduction"/>
    <property type="evidence" value="ECO:0007669"/>
    <property type="project" value="InterPro"/>
</dbReference>
<evidence type="ECO:0000313" key="2">
    <source>
        <dbReference type="EMBL" id="GIQ80487.1"/>
    </source>
</evidence>
<feature type="compositionally biased region" description="Basic and acidic residues" evidence="1">
    <location>
        <begin position="53"/>
        <end position="68"/>
    </location>
</feature>
<organism evidence="2 3">
    <name type="scientific">Kipferlia bialata</name>
    <dbReference type="NCBI Taxonomy" id="797122"/>
    <lineage>
        <taxon>Eukaryota</taxon>
        <taxon>Metamonada</taxon>
        <taxon>Carpediemonas-like organisms</taxon>
        <taxon>Kipferlia</taxon>
    </lineage>
</organism>
<reference evidence="2 3" key="1">
    <citation type="journal article" date="2018" name="PLoS ONE">
        <title>The draft genome of Kipferlia bialata reveals reductive genome evolution in fornicate parasites.</title>
        <authorList>
            <person name="Tanifuji G."/>
            <person name="Takabayashi S."/>
            <person name="Kume K."/>
            <person name="Takagi M."/>
            <person name="Nakayama T."/>
            <person name="Kamikawa R."/>
            <person name="Inagaki Y."/>
            <person name="Hashimoto T."/>
        </authorList>
    </citation>
    <scope>NUCLEOTIDE SEQUENCE [LARGE SCALE GENOMIC DNA]</scope>
    <source>
        <strain evidence="2">NY0173</strain>
    </source>
</reference>
<dbReference type="Proteomes" id="UP000265618">
    <property type="component" value="Unassembled WGS sequence"/>
</dbReference>
<dbReference type="AlphaFoldDB" id="A0A9K3GF47"/>
<evidence type="ECO:0000313" key="3">
    <source>
        <dbReference type="Proteomes" id="UP000265618"/>
    </source>
</evidence>